<protein>
    <submittedName>
        <fullName evidence="1">Uncharacterized protein</fullName>
    </submittedName>
</protein>
<sequence>VTETRPHNGRDGAINMVFLLAASVRSVSWLCDSKRSYFESTRPSMALAVLLLVSSVLSGCLGGDDWDESELDFQDFYEHEYHICYDSEWRIFDCRGFPEYLEHVEKGDRGLRVYRWSDFQNGDLLKLTLSSHEDSSGMAVVTVTTQDKLDSFKLRSWGSESGIFEMSGTDRYLEVRLEADNGWFGDIVHYTIEVQIDTTYRDTDLDGYIDTVDFCDYTYGTSSVVHLGCTDSDGDGWSNTDENACGTHYLAENHTPLDNDNDAICNYLDGDDDGDGWADTEELSCGADPLSP</sequence>
<dbReference type="GO" id="GO:0005509">
    <property type="term" value="F:calcium ion binding"/>
    <property type="evidence" value="ECO:0007669"/>
    <property type="project" value="InterPro"/>
</dbReference>
<dbReference type="SUPFAM" id="SSF103647">
    <property type="entry name" value="TSP type-3 repeat"/>
    <property type="match status" value="1"/>
</dbReference>
<proteinExistence type="predicted"/>
<feature type="non-terminal residue" evidence="1">
    <location>
        <position position="292"/>
    </location>
</feature>
<gene>
    <name evidence="1" type="ORF">METZ01_LOCUS342309</name>
</gene>
<name>A0A382QX68_9ZZZZ</name>
<dbReference type="Gene3D" id="4.10.1080.10">
    <property type="entry name" value="TSP type-3 repeat"/>
    <property type="match status" value="1"/>
</dbReference>
<accession>A0A382QX68</accession>
<evidence type="ECO:0000313" key="1">
    <source>
        <dbReference type="EMBL" id="SVC89455.1"/>
    </source>
</evidence>
<dbReference type="EMBL" id="UINC01117195">
    <property type="protein sequence ID" value="SVC89455.1"/>
    <property type="molecule type" value="Genomic_DNA"/>
</dbReference>
<dbReference type="AlphaFoldDB" id="A0A382QX68"/>
<reference evidence="1" key="1">
    <citation type="submission" date="2018-05" db="EMBL/GenBank/DDBJ databases">
        <authorList>
            <person name="Lanie J.A."/>
            <person name="Ng W.-L."/>
            <person name="Kazmierczak K.M."/>
            <person name="Andrzejewski T.M."/>
            <person name="Davidsen T.M."/>
            <person name="Wayne K.J."/>
            <person name="Tettelin H."/>
            <person name="Glass J.I."/>
            <person name="Rusch D."/>
            <person name="Podicherti R."/>
            <person name="Tsui H.-C.T."/>
            <person name="Winkler M.E."/>
        </authorList>
    </citation>
    <scope>NUCLEOTIDE SEQUENCE</scope>
</reference>
<dbReference type="InterPro" id="IPR028974">
    <property type="entry name" value="TSP_type-3_rpt"/>
</dbReference>
<organism evidence="1">
    <name type="scientific">marine metagenome</name>
    <dbReference type="NCBI Taxonomy" id="408172"/>
    <lineage>
        <taxon>unclassified sequences</taxon>
        <taxon>metagenomes</taxon>
        <taxon>ecological metagenomes</taxon>
    </lineage>
</organism>
<feature type="non-terminal residue" evidence="1">
    <location>
        <position position="1"/>
    </location>
</feature>